<dbReference type="EMBL" id="VFOF01000001">
    <property type="protein sequence ID" value="TQL16549.1"/>
    <property type="molecule type" value="Genomic_DNA"/>
</dbReference>
<feature type="transmembrane region" description="Helical" evidence="1">
    <location>
        <begin position="106"/>
        <end position="128"/>
    </location>
</feature>
<dbReference type="AlphaFoldDB" id="A0A542VZ17"/>
<accession>A0A542VZ17</accession>
<dbReference type="Proteomes" id="UP000316887">
    <property type="component" value="Unassembled WGS sequence"/>
</dbReference>
<keyword evidence="1" id="KW-0812">Transmembrane</keyword>
<sequence>MIYPLIGFLLIKLTVKKPIPENLLSSFPIQKRDIFFGSFLASFFILTMHLIFIALIGSVKNLPITSLHQIPYVISLCFIISFPSIVMTSTVVSIEEYCGLKDAKTRSILVVALWIAWISYMGVSLHGIGWDISGIKFPILKVFHQSNINIGFVSLKNKTEFIFDFNNFFLDKSYIFYQIIRSSLWLLILWLAGSKEFVLKINALPSFNSAIFQKKACGFKPVSFVLGWIILVSRQVTRLFQGKTQFLFAILLLISQLLTSHSISDKISLVAWGLYITRWSAIGRLIEGKEFSILEFSLPLGGWKFGIASIVAIALQMIFLSLGEMVVYPSVIASKLFQILICSSAAVLLLRITGSKTPFLILAITAWYALVTG</sequence>
<organism evidence="2 3">
    <name type="scientific">Zymomonas mobilis</name>
    <dbReference type="NCBI Taxonomy" id="542"/>
    <lineage>
        <taxon>Bacteria</taxon>
        <taxon>Pseudomonadati</taxon>
        <taxon>Pseudomonadota</taxon>
        <taxon>Alphaproteobacteria</taxon>
        <taxon>Sphingomonadales</taxon>
        <taxon>Zymomonadaceae</taxon>
        <taxon>Zymomonas</taxon>
    </lineage>
</organism>
<feature type="transmembrane region" description="Helical" evidence="1">
    <location>
        <begin position="298"/>
        <end position="320"/>
    </location>
</feature>
<feature type="transmembrane region" description="Helical" evidence="1">
    <location>
        <begin position="70"/>
        <end position="94"/>
    </location>
</feature>
<dbReference type="OrthoDB" id="9968268at2"/>
<keyword evidence="1" id="KW-0472">Membrane</keyword>
<gene>
    <name evidence="2" type="ORF">FBY58_0085</name>
</gene>
<feature type="transmembrane region" description="Helical" evidence="1">
    <location>
        <begin position="174"/>
        <end position="192"/>
    </location>
</feature>
<feature type="transmembrane region" description="Helical" evidence="1">
    <location>
        <begin position="246"/>
        <end position="263"/>
    </location>
</feature>
<feature type="transmembrane region" description="Helical" evidence="1">
    <location>
        <begin position="34"/>
        <end position="58"/>
    </location>
</feature>
<evidence type="ECO:0000313" key="2">
    <source>
        <dbReference type="EMBL" id="TQL16549.1"/>
    </source>
</evidence>
<evidence type="ECO:0000256" key="1">
    <source>
        <dbReference type="SAM" id="Phobius"/>
    </source>
</evidence>
<comment type="caution">
    <text evidence="2">The sequence shown here is derived from an EMBL/GenBank/DDBJ whole genome shotgun (WGS) entry which is preliminary data.</text>
</comment>
<proteinExistence type="predicted"/>
<reference evidence="2 3" key="1">
    <citation type="submission" date="2019-06" db="EMBL/GenBank/DDBJ databases">
        <title>Genome sequencing of Zymomonas mobilis strains for genetic engineering and biofuel applications.</title>
        <authorList>
            <person name="Teravest M."/>
        </authorList>
    </citation>
    <scope>NUCLEOTIDE SEQUENCE [LARGE SCALE GENOMIC DNA]</scope>
    <source>
        <strain evidence="2 3">AN0101</strain>
    </source>
</reference>
<keyword evidence="1" id="KW-1133">Transmembrane helix</keyword>
<name>A0A542VZ17_ZYMMB</name>
<evidence type="ECO:0000313" key="3">
    <source>
        <dbReference type="Proteomes" id="UP000316887"/>
    </source>
</evidence>
<protein>
    <submittedName>
        <fullName evidence="2">Uncharacterized protein</fullName>
    </submittedName>
</protein>